<dbReference type="Proteomes" id="UP000093902">
    <property type="component" value="Unassembled WGS sequence"/>
</dbReference>
<organism evidence="4 5">
    <name type="scientific">Mycolicibacterium peregrinum</name>
    <name type="common">Mycobacterium peregrinum</name>
    <dbReference type="NCBI Taxonomy" id="43304"/>
    <lineage>
        <taxon>Bacteria</taxon>
        <taxon>Bacillati</taxon>
        <taxon>Actinomycetota</taxon>
        <taxon>Actinomycetes</taxon>
        <taxon>Mycobacteriales</taxon>
        <taxon>Mycobacteriaceae</taxon>
        <taxon>Mycolicibacterium</taxon>
    </lineage>
</organism>
<evidence type="ECO:0000256" key="1">
    <source>
        <dbReference type="SAM" id="MobiDB-lite"/>
    </source>
</evidence>
<feature type="region of interest" description="Disordered" evidence="1">
    <location>
        <begin position="164"/>
        <end position="206"/>
    </location>
</feature>
<feature type="compositionally biased region" description="Basic and acidic residues" evidence="1">
    <location>
        <begin position="164"/>
        <end position="193"/>
    </location>
</feature>
<dbReference type="OrthoDB" id="1187707at2"/>
<dbReference type="Pfam" id="PF23275">
    <property type="entry name" value="TPR_23"/>
    <property type="match status" value="1"/>
</dbReference>
<reference evidence="5" key="1">
    <citation type="submission" date="2016-06" db="EMBL/GenBank/DDBJ databases">
        <authorList>
            <person name="Sutton G."/>
            <person name="Brinkac L."/>
            <person name="Sanka R."/>
            <person name="Adams M."/>
            <person name="Lau E."/>
            <person name="Mehaffy C."/>
            <person name="Tameris M."/>
            <person name="Hatherill M."/>
            <person name="Hanekom W."/>
            <person name="Mahomed H."/>
            <person name="Mcshane H."/>
        </authorList>
    </citation>
    <scope>NUCLEOTIDE SEQUENCE [LARGE SCALE GENOMIC DNA]</scope>
    <source>
        <strain evidence="5">852002-51209_SCH5440388</strain>
    </source>
</reference>
<evidence type="ECO:0000313" key="4">
    <source>
        <dbReference type="EMBL" id="OBB22530.1"/>
    </source>
</evidence>
<dbReference type="AlphaFoldDB" id="A0A1A0QJY8"/>
<feature type="domain" description="TPR repeat" evidence="3">
    <location>
        <begin position="242"/>
        <end position="479"/>
    </location>
</feature>
<evidence type="ECO:0000313" key="5">
    <source>
        <dbReference type="Proteomes" id="UP000093902"/>
    </source>
</evidence>
<accession>A0A1A0QJY8</accession>
<proteinExistence type="predicted"/>
<dbReference type="InterPro" id="IPR057037">
    <property type="entry name" value="TPR_rep_actino"/>
</dbReference>
<evidence type="ECO:0000259" key="3">
    <source>
        <dbReference type="Pfam" id="PF23275"/>
    </source>
</evidence>
<dbReference type="EMBL" id="LZSO01000049">
    <property type="protein sequence ID" value="OBB22530.1"/>
    <property type="molecule type" value="Genomic_DNA"/>
</dbReference>
<protein>
    <submittedName>
        <fullName evidence="4">Uncharacterized protein</fullName>
    </submittedName>
</protein>
<sequence>MSALDGFYSTWNKARETLGVGTPVDGSQHDGSSQLLRMKGMVESAAQHDGWQGKGAEAYAAANKEHASVYQKLADLDKKMAAEITNAANIVTNGRTQLDTTKSWVDSAVDSLPKSLSSQAREQSLIPIANKGITEVNNTVKNANGDMLRIGFRITDIKNEYDDLSKNQKFGPGEKKGAGDGEKKNENSREPRSLADMGLPENASERGEWDGNALAAQADLPPDQRDPKVLDRVADQLPHSPLSADQLKALADGKEVTNVPKDTLDYYREFYDRAGKDGLLALDRHLESKEAAGDTQAGSQRDRLANGLTVLSNEKVVEHNPDGSESWRGGYYELPSDVRELIESRRTDPLPIDGQNPVSPLEQHFADVSQLGELLGEANPGYQPGTDLGTELYLKAADMVEPAGNQLPVAGTSWEEYQGAASSFADIAGRNNDASAAIWSGQGEHLPIGYDREHTVRTLIGEDWSKVGGGTGAATLLDWITEDSQRGIGDPIGDRARLAMTEIPDLLAPGPDDPVYSTMRDAFARNDAISTEMSQLLAAHTDSLAAPGSQQGFAESKIDALGRPVFGAADADRLLELGSYSEEGRVTLAAAAETARIGELEAALRNDPGNLHAQLANSAAGDLSGRIDQAMLAAVDHQNDVLQSDLEANDEVYRAKLLGAEIAGVATGELTGKIPHADIAADVTGVDPGETVENTIKKWIDKPEYEAIKIPEPADLEAASTRQAQQAIVEAAHRAGQLPAVLNPNGQPIDVAQLATGSREYDELQKYLIGRGLTQYVMDYGQSYSDAVKSDDDE</sequence>
<dbReference type="InterPro" id="IPR043796">
    <property type="entry name" value="ESX-1_EspA/EspE-like"/>
</dbReference>
<dbReference type="Pfam" id="PF18879">
    <property type="entry name" value="EspA_EspE"/>
    <property type="match status" value="1"/>
</dbReference>
<comment type="caution">
    <text evidence="4">The sequence shown here is derived from an EMBL/GenBank/DDBJ whole genome shotgun (WGS) entry which is preliminary data.</text>
</comment>
<dbReference type="STRING" id="43304.GCA_001403655_05777"/>
<feature type="domain" description="ESX-1 secretion-associated protein EspA/EspE-like" evidence="2">
    <location>
        <begin position="18"/>
        <end position="99"/>
    </location>
</feature>
<gene>
    <name evidence="4" type="ORF">A5792_05560</name>
</gene>
<name>A0A1A0QJY8_MYCPR</name>
<evidence type="ECO:0000259" key="2">
    <source>
        <dbReference type="Pfam" id="PF18879"/>
    </source>
</evidence>
<dbReference type="RefSeq" id="WP_064937366.1">
    <property type="nucleotide sequence ID" value="NZ_LZSO01000049.1"/>
</dbReference>